<evidence type="ECO:0000313" key="3">
    <source>
        <dbReference type="Proteomes" id="UP001652623"/>
    </source>
</evidence>
<dbReference type="RefSeq" id="XP_048328773.2">
    <property type="nucleotide sequence ID" value="XM_048472816.2"/>
</dbReference>
<feature type="region of interest" description="Disordered" evidence="2">
    <location>
        <begin position="314"/>
        <end position="352"/>
    </location>
</feature>
<gene>
    <name evidence="4" type="primary">LOC107421457</name>
</gene>
<evidence type="ECO:0000256" key="1">
    <source>
        <dbReference type="SAM" id="Coils"/>
    </source>
</evidence>
<feature type="coiled-coil region" evidence="1">
    <location>
        <begin position="85"/>
        <end position="140"/>
    </location>
</feature>
<reference evidence="4" key="1">
    <citation type="submission" date="2025-08" db="UniProtKB">
        <authorList>
            <consortium name="RefSeq"/>
        </authorList>
    </citation>
    <scope>IDENTIFICATION</scope>
    <source>
        <tissue evidence="4">Seedling</tissue>
    </source>
</reference>
<evidence type="ECO:0000313" key="4">
    <source>
        <dbReference type="RefSeq" id="XP_048328773.2"/>
    </source>
</evidence>
<proteinExistence type="predicted"/>
<sequence length="1070" mass="123994">MDEFFGGMDGRLRVSITDSTMMWIVHYAMDKAHEKVKSKEGDIERLNEISKFYELAVMQLDGCMKFVQEEIDNYYILESRHEEVLADLSEIRDRLQCRLNESELAIREKDRELKERLENELKLRQALEIKERELDSMRAKNKLGRSRSEGVDQEHVIGNWASADENKEGEFCELKNSVDQQVWNIRQKLEPDNKFDKEKDQEKKIEQMGSDIDVLKETLDVAFVKMQNAIISSEVAPIEHQWIWSIEKDTIAIMLKGLMMDFQEDFEAKVSNQEKQVPIGLAEFWSDLINEVKGLRNELEPLVQQEEVQVQSVDSSQTDLGCKIPNKTSEKQLSEDCSHSKSRKSSNGEELNVEKLVEEVSEENGSHHVAKMIKKHQSIIRKKSAEAEELNWLKREKMSPFQRREKGSVSLKRELQEVFVKLDKLIDWDSKIGEHFENHRNSHKEETILEQTFLNFDAADKEKLGIQSWRNVWENINKVPCAENEELPIKMGLLMQELEEINWKTMMIEETYLILFEGLLNEFYSELYNSDLQNLIRESICKDFLTEVVKQWHENTERKNDESQTREEIYSIVLSELIKDCSSSYDFILAECQGVKAENKDIGRKNVEAQTREDISCIVCSEVIKDCSSSYDLILAECQGAKAESVHFKDLYTIESSVREDMHAILFREIFKRFNGSMESYIVKEEICQIVFDEIIKSIVNTNSSVLVDNQVVKRPDNFDGGFPFASEFSQSTESSVKEDVYMVFIQETIKEWEMELDAYSVESLLREEIYQFIVFETAKNASGFPREAESEGKDKLLEGMLFTNKLHKLEQVSPDDHLTQKLVSIFNCLKMEEDLVLNACYEIKEYNTKIDQVGLECEVLDVYQILKNKSTSTSVSTKLEMALQQLVKSKKIVGELASSLGIVISDPDEVHTHSTLVMDVVEDREPSFCPQEENAKEQLNLFGSSMLILGFSQALVDFEVTVTEKLEINILRLEEIEHHLKPMIELVSTLRKKESLYRQAFMTRCQNLKKAEIEVDLLGDQVDMLLGLLEKIHNTLHHYSPVLQQYFEVSDVIELMKVELNGVAFAHKH</sequence>
<dbReference type="PANTHER" id="PTHR33883">
    <property type="entry name" value="WPP DOMAIN-ASSOCIATED PROTEIN"/>
    <property type="match status" value="1"/>
</dbReference>
<name>A0ABM3II00_ZIZJJ</name>
<feature type="compositionally biased region" description="Basic and acidic residues" evidence="2">
    <location>
        <begin position="328"/>
        <end position="339"/>
    </location>
</feature>
<protein>
    <submittedName>
        <fullName evidence="4">WPP domain-associated protein</fullName>
    </submittedName>
</protein>
<dbReference type="Proteomes" id="UP001652623">
    <property type="component" value="Chromosome 8"/>
</dbReference>
<dbReference type="PANTHER" id="PTHR33883:SF7">
    <property type="entry name" value="OS04G0521600 PROTEIN"/>
    <property type="match status" value="1"/>
</dbReference>
<accession>A0ABM3II00</accession>
<dbReference type="GeneID" id="107421457"/>
<organism evidence="3 4">
    <name type="scientific">Ziziphus jujuba</name>
    <name type="common">Chinese jujube</name>
    <name type="synonym">Ziziphus sativa</name>
    <dbReference type="NCBI Taxonomy" id="326968"/>
    <lineage>
        <taxon>Eukaryota</taxon>
        <taxon>Viridiplantae</taxon>
        <taxon>Streptophyta</taxon>
        <taxon>Embryophyta</taxon>
        <taxon>Tracheophyta</taxon>
        <taxon>Spermatophyta</taxon>
        <taxon>Magnoliopsida</taxon>
        <taxon>eudicotyledons</taxon>
        <taxon>Gunneridae</taxon>
        <taxon>Pentapetalae</taxon>
        <taxon>rosids</taxon>
        <taxon>fabids</taxon>
        <taxon>Rosales</taxon>
        <taxon>Rhamnaceae</taxon>
        <taxon>Paliureae</taxon>
        <taxon>Ziziphus</taxon>
    </lineage>
</organism>
<dbReference type="InterPro" id="IPR037490">
    <property type="entry name" value="WAP"/>
</dbReference>
<keyword evidence="3" id="KW-1185">Reference proteome</keyword>
<keyword evidence="1" id="KW-0175">Coiled coil</keyword>
<evidence type="ECO:0000256" key="2">
    <source>
        <dbReference type="SAM" id="MobiDB-lite"/>
    </source>
</evidence>